<evidence type="ECO:0000313" key="1">
    <source>
        <dbReference type="EMBL" id="PDO82782.1"/>
    </source>
</evidence>
<comment type="caution">
    <text evidence="1">The sequence shown here is derived from an EMBL/GenBank/DDBJ whole genome shotgun (WGS) entry which is preliminary data.</text>
</comment>
<gene>
    <name evidence="1" type="ORF">BK796_22130</name>
</gene>
<keyword evidence="2" id="KW-1185">Reference proteome</keyword>
<sequence>MTGTRGGCFLTTPVFFTATRAARCLSTGLCPPCAVALWKRTLLRAAVFPPAAGKGRKPRPCGLWPVP</sequence>
<evidence type="ECO:0008006" key="3">
    <source>
        <dbReference type="Google" id="ProtNLM"/>
    </source>
</evidence>
<evidence type="ECO:0000313" key="2">
    <source>
        <dbReference type="Proteomes" id="UP000219642"/>
    </source>
</evidence>
<proteinExistence type="predicted"/>
<protein>
    <recommendedName>
        <fullName evidence="3">DUF1472 domain-containing protein</fullName>
    </recommendedName>
</protein>
<dbReference type="Proteomes" id="UP000219642">
    <property type="component" value="Unassembled WGS sequence"/>
</dbReference>
<accession>A0ABX4IKN9</accession>
<reference evidence="1 2" key="1">
    <citation type="submission" date="2017-06" db="EMBL/GenBank/DDBJ databases">
        <title>Draft genome sequence of nitrogen-fixing Kosakonia pseudosacchari strain NN143 isolated from sugarcane roots.</title>
        <authorList>
            <person name="Li Y."/>
            <person name="Li S."/>
            <person name="Lin L."/>
            <person name="Wu X."/>
            <person name="Yang L."/>
            <person name="Li Y."/>
            <person name="An Q."/>
        </authorList>
    </citation>
    <scope>NUCLEOTIDE SEQUENCE [LARGE SCALE GENOMIC DNA]</scope>
    <source>
        <strain evidence="1 2">NN143</strain>
    </source>
</reference>
<name>A0ABX4IKN9_9ENTR</name>
<organism evidence="1 2">
    <name type="scientific">Kosakonia pseudosacchari</name>
    <dbReference type="NCBI Taxonomy" id="1646340"/>
    <lineage>
        <taxon>Bacteria</taxon>
        <taxon>Pseudomonadati</taxon>
        <taxon>Pseudomonadota</taxon>
        <taxon>Gammaproteobacteria</taxon>
        <taxon>Enterobacterales</taxon>
        <taxon>Enterobacteriaceae</taxon>
        <taxon>Kosakonia</taxon>
    </lineage>
</organism>
<dbReference type="EMBL" id="NITV01000016">
    <property type="protein sequence ID" value="PDO82782.1"/>
    <property type="molecule type" value="Genomic_DNA"/>
</dbReference>